<dbReference type="PANTHER" id="PTHR46449">
    <property type="entry name" value="ZGC:158260"/>
    <property type="match status" value="1"/>
</dbReference>
<evidence type="ECO:0000256" key="2">
    <source>
        <dbReference type="SAM" id="MobiDB-lite"/>
    </source>
</evidence>
<dbReference type="InterPro" id="IPR032743">
    <property type="entry name" value="FAM47"/>
</dbReference>
<dbReference type="AlphaFoldDB" id="A0ABD2Q4P8"/>
<name>A0ABD2Q4P8_9PLAT</name>
<dbReference type="PANTHER" id="PTHR46449:SF5">
    <property type="entry name" value="FAMILY WITH SEQUENCE SIMILARITY 47 MEMBER E"/>
    <property type="match status" value="1"/>
</dbReference>
<protein>
    <submittedName>
        <fullName evidence="3">FAM47E</fullName>
    </submittedName>
</protein>
<accession>A0ABD2Q4P8</accession>
<comment type="caution">
    <text evidence="3">The sequence shown here is derived from an EMBL/GenBank/DDBJ whole genome shotgun (WGS) entry which is preliminary data.</text>
</comment>
<comment type="similarity">
    <text evidence="1">Belongs to the FAM47 family.</text>
</comment>
<feature type="region of interest" description="Disordered" evidence="2">
    <location>
        <begin position="110"/>
        <end position="130"/>
    </location>
</feature>
<organism evidence="3 4">
    <name type="scientific">Cichlidogyrus casuarinus</name>
    <dbReference type="NCBI Taxonomy" id="1844966"/>
    <lineage>
        <taxon>Eukaryota</taxon>
        <taxon>Metazoa</taxon>
        <taxon>Spiralia</taxon>
        <taxon>Lophotrochozoa</taxon>
        <taxon>Platyhelminthes</taxon>
        <taxon>Monogenea</taxon>
        <taxon>Monopisthocotylea</taxon>
        <taxon>Dactylogyridea</taxon>
        <taxon>Ancyrocephalidae</taxon>
        <taxon>Cichlidogyrus</taxon>
    </lineage>
</organism>
<proteinExistence type="inferred from homology"/>
<evidence type="ECO:0000313" key="3">
    <source>
        <dbReference type="EMBL" id="KAL3314353.1"/>
    </source>
</evidence>
<gene>
    <name evidence="3" type="primary">FAM47E</name>
    <name evidence="3" type="ORF">Ciccas_007032</name>
</gene>
<keyword evidence="4" id="KW-1185">Reference proteome</keyword>
<dbReference type="Proteomes" id="UP001626550">
    <property type="component" value="Unassembled WGS sequence"/>
</dbReference>
<evidence type="ECO:0000256" key="1">
    <source>
        <dbReference type="ARBA" id="ARBA00005277"/>
    </source>
</evidence>
<reference evidence="3 4" key="1">
    <citation type="submission" date="2024-11" db="EMBL/GenBank/DDBJ databases">
        <title>Adaptive evolution of stress response genes in parasites aligns with host niche diversity.</title>
        <authorList>
            <person name="Hahn C."/>
            <person name="Resl P."/>
        </authorList>
    </citation>
    <scope>NUCLEOTIDE SEQUENCE [LARGE SCALE GENOMIC DNA]</scope>
    <source>
        <strain evidence="3">EGGRZ-B1_66</strain>
        <tissue evidence="3">Body</tissue>
    </source>
</reference>
<evidence type="ECO:0000313" key="4">
    <source>
        <dbReference type="Proteomes" id="UP001626550"/>
    </source>
</evidence>
<dbReference type="EMBL" id="JBJKFK010001023">
    <property type="protein sequence ID" value="KAL3314353.1"/>
    <property type="molecule type" value="Genomic_DNA"/>
</dbReference>
<sequence>MSSLTEPDDKKASRVKSYDEETNQILADWVKEQLGKAQKQEEKFSISKDEEVRRQTKVFCEWIDKCGGNPANRLDYETIVNLFASSFESKPTLSVPIKIVQKQDIPIDLKTTSRTNSSKASTSPRDIARSDDTLIKASQPVLENATKRRLNYGAWYLPIEKWDRSKNTGKIYEKLVDSGKSSRQESLDEMLSTLYMTSVFSKFAKEQGKPISRVLKHAQATKKQADIVK</sequence>
<feature type="compositionally biased region" description="Polar residues" evidence="2">
    <location>
        <begin position="110"/>
        <end position="124"/>
    </location>
</feature>